<accession>A0A2D4IM80</accession>
<reference evidence="1" key="1">
    <citation type="submission" date="2017-07" db="EMBL/GenBank/DDBJ databases">
        <authorList>
            <person name="Mikheyev A."/>
            <person name="Grau M."/>
        </authorList>
    </citation>
    <scope>NUCLEOTIDE SEQUENCE</scope>
    <source>
        <tissue evidence="1">Venom_gland</tissue>
    </source>
</reference>
<protein>
    <submittedName>
        <fullName evidence="1">Uncharacterized protein</fullName>
    </submittedName>
</protein>
<name>A0A2D4IM80_MICLE</name>
<proteinExistence type="predicted"/>
<evidence type="ECO:0000313" key="1">
    <source>
        <dbReference type="EMBL" id="LAA85353.1"/>
    </source>
</evidence>
<sequence length="119" mass="13421">MGFHLTTTLLSNRNSSSSCCDNTRANASGTIFFLGKPPGRTSLSFICSSLLDHIKSDPSSAVDICNLKTVWHMFPCLMFCQWTNVEEQCQKYLPCHSPVGLPFQRFYQYTRDKKGKDSV</sequence>
<dbReference type="EMBL" id="IACK01116556">
    <property type="protein sequence ID" value="LAA85353.1"/>
    <property type="molecule type" value="Transcribed_RNA"/>
</dbReference>
<dbReference type="AlphaFoldDB" id="A0A2D4IM80"/>
<organism evidence="1">
    <name type="scientific">Micrurus lemniscatus lemniscatus</name>
    <dbReference type="NCBI Taxonomy" id="129467"/>
    <lineage>
        <taxon>Eukaryota</taxon>
        <taxon>Metazoa</taxon>
        <taxon>Chordata</taxon>
        <taxon>Craniata</taxon>
        <taxon>Vertebrata</taxon>
        <taxon>Euteleostomi</taxon>
        <taxon>Lepidosauria</taxon>
        <taxon>Squamata</taxon>
        <taxon>Bifurcata</taxon>
        <taxon>Unidentata</taxon>
        <taxon>Episquamata</taxon>
        <taxon>Toxicofera</taxon>
        <taxon>Serpentes</taxon>
        <taxon>Colubroidea</taxon>
        <taxon>Elapidae</taxon>
        <taxon>Elapinae</taxon>
        <taxon>Micrurus</taxon>
    </lineage>
</organism>
<reference evidence="1" key="2">
    <citation type="submission" date="2017-11" db="EMBL/GenBank/DDBJ databases">
        <title>Coralsnake Venomics: Analyses of Venom Gland Transcriptomes and Proteomes of Six Brazilian Taxa.</title>
        <authorList>
            <person name="Aird S.D."/>
            <person name="Jorge da Silva N."/>
            <person name="Qiu L."/>
            <person name="Villar-Briones A."/>
            <person name="Aparecida-Saddi V."/>
            <person name="Campos-Telles M.P."/>
            <person name="Grau M."/>
            <person name="Mikheyev A.S."/>
        </authorList>
    </citation>
    <scope>NUCLEOTIDE SEQUENCE</scope>
    <source>
        <tissue evidence="1">Venom_gland</tissue>
    </source>
</reference>